<evidence type="ECO:0000256" key="15">
    <source>
        <dbReference type="ARBA" id="ARBA00022548"/>
    </source>
</evidence>
<dbReference type="EC" id="3.1.1.23" evidence="11"/>
<evidence type="ECO:0000256" key="43">
    <source>
        <dbReference type="SAM" id="MobiDB-lite"/>
    </source>
</evidence>
<dbReference type="Proteomes" id="UP000681722">
    <property type="component" value="Unassembled WGS sequence"/>
</dbReference>
<dbReference type="InterPro" id="IPR010468">
    <property type="entry name" value="HSL_N"/>
</dbReference>
<evidence type="ECO:0000256" key="14">
    <source>
        <dbReference type="ARBA" id="ARBA00022490"/>
    </source>
</evidence>
<feature type="region of interest" description="Disordered" evidence="43">
    <location>
        <begin position="102"/>
        <end position="169"/>
    </location>
</feature>
<comment type="catalytic activity">
    <reaction evidence="30">
        <text>2-(5Z,8Z,11Z,14Z-eicosatetraenoyl)-glycerol + H2O = glycerol + (5Z,8Z,11Z,14Z)-eicosatetraenoate + H(+)</text>
        <dbReference type="Rhea" id="RHEA:26132"/>
        <dbReference type="ChEBI" id="CHEBI:15377"/>
        <dbReference type="ChEBI" id="CHEBI:15378"/>
        <dbReference type="ChEBI" id="CHEBI:17754"/>
        <dbReference type="ChEBI" id="CHEBI:32395"/>
        <dbReference type="ChEBI" id="CHEBI:52392"/>
    </reaction>
    <physiologicalReaction direction="left-to-right" evidence="30">
        <dbReference type="Rhea" id="RHEA:26133"/>
    </physiologicalReaction>
</comment>
<comment type="catalytic activity">
    <reaction evidence="2">
        <text>Hydrolyzes glycerol monoesters of long-chain fatty acids.</text>
        <dbReference type="EC" id="3.1.1.23"/>
    </reaction>
</comment>
<dbReference type="EC" id="3.1.1.79" evidence="10"/>
<evidence type="ECO:0000256" key="25">
    <source>
        <dbReference type="ARBA" id="ARBA00030031"/>
    </source>
</evidence>
<proteinExistence type="inferred from homology"/>
<evidence type="ECO:0000256" key="27">
    <source>
        <dbReference type="ARBA" id="ARBA00046695"/>
    </source>
</evidence>
<evidence type="ECO:0000256" key="37">
    <source>
        <dbReference type="ARBA" id="ARBA00049143"/>
    </source>
</evidence>
<comment type="catalytic activity">
    <reaction evidence="38">
        <text>a monoacylglycerol + H2O = glycerol + a fatty acid + H(+)</text>
        <dbReference type="Rhea" id="RHEA:15245"/>
        <dbReference type="ChEBI" id="CHEBI:15377"/>
        <dbReference type="ChEBI" id="CHEBI:15378"/>
        <dbReference type="ChEBI" id="CHEBI:17408"/>
        <dbReference type="ChEBI" id="CHEBI:17754"/>
        <dbReference type="ChEBI" id="CHEBI:28868"/>
        <dbReference type="EC" id="3.1.1.79"/>
    </reaction>
</comment>
<comment type="catalytic activity">
    <reaction evidence="32">
        <text>a diacylglycerol + H2O = a monoacylglycerol + a fatty acid + H(+)</text>
        <dbReference type="Rhea" id="RHEA:32731"/>
        <dbReference type="ChEBI" id="CHEBI:15377"/>
        <dbReference type="ChEBI" id="CHEBI:15378"/>
        <dbReference type="ChEBI" id="CHEBI:17408"/>
        <dbReference type="ChEBI" id="CHEBI:18035"/>
        <dbReference type="ChEBI" id="CHEBI:28868"/>
        <dbReference type="EC" id="3.1.1.79"/>
    </reaction>
</comment>
<feature type="domain" description="Alpha/beta hydrolase fold-3" evidence="45">
    <location>
        <begin position="558"/>
        <end position="703"/>
    </location>
</feature>
<evidence type="ECO:0000256" key="38">
    <source>
        <dbReference type="ARBA" id="ARBA00049208"/>
    </source>
</evidence>
<keyword evidence="15" id="KW-0153">Cholesterol metabolism</keyword>
<dbReference type="Pfam" id="PF06350">
    <property type="entry name" value="HSL_N"/>
    <property type="match status" value="1"/>
</dbReference>
<feature type="region of interest" description="Disordered" evidence="43">
    <location>
        <begin position="7"/>
        <end position="35"/>
    </location>
</feature>
<comment type="catalytic activity">
    <reaction evidence="31">
        <text>cholesteryl (9Z-octadecenoate) + H2O = cholesterol + (9Z)-octadecenoate + H(+)</text>
        <dbReference type="Rhea" id="RHEA:33875"/>
        <dbReference type="ChEBI" id="CHEBI:15377"/>
        <dbReference type="ChEBI" id="CHEBI:15378"/>
        <dbReference type="ChEBI" id="CHEBI:16113"/>
        <dbReference type="ChEBI" id="CHEBI:30823"/>
        <dbReference type="ChEBI" id="CHEBI:46898"/>
    </reaction>
    <physiologicalReaction direction="left-to-right" evidence="31">
        <dbReference type="Rhea" id="RHEA:33876"/>
    </physiologicalReaction>
</comment>
<dbReference type="InterPro" id="IPR033140">
    <property type="entry name" value="Lipase_GDXG_put_SER_AS"/>
</dbReference>
<comment type="catalytic activity">
    <reaction evidence="1">
        <text>a triacylglycerol + H2O = a diacylglycerol + a fatty acid + H(+)</text>
        <dbReference type="Rhea" id="RHEA:12044"/>
        <dbReference type="ChEBI" id="CHEBI:15377"/>
        <dbReference type="ChEBI" id="CHEBI:15378"/>
        <dbReference type="ChEBI" id="CHEBI:17855"/>
        <dbReference type="ChEBI" id="CHEBI:18035"/>
        <dbReference type="ChEBI" id="CHEBI:28868"/>
        <dbReference type="EC" id="3.1.1.79"/>
    </reaction>
</comment>
<evidence type="ECO:0000256" key="22">
    <source>
        <dbReference type="ARBA" id="ARBA00023166"/>
    </source>
</evidence>
<evidence type="ECO:0000256" key="16">
    <source>
        <dbReference type="ARBA" id="ARBA00022553"/>
    </source>
</evidence>
<accession>A0A813ZUN4</accession>
<keyword evidence="18" id="KW-0378">Hydrolase</keyword>
<evidence type="ECO:0000256" key="21">
    <source>
        <dbReference type="ARBA" id="ARBA00023136"/>
    </source>
</evidence>
<dbReference type="GO" id="GO:0005811">
    <property type="term" value="C:lipid droplet"/>
    <property type="evidence" value="ECO:0007669"/>
    <property type="project" value="UniProtKB-SubCell"/>
</dbReference>
<evidence type="ECO:0000256" key="24">
    <source>
        <dbReference type="ARBA" id="ARBA00023406"/>
    </source>
</evidence>
<evidence type="ECO:0000256" key="17">
    <source>
        <dbReference type="ARBA" id="ARBA00022677"/>
    </source>
</evidence>
<evidence type="ECO:0000256" key="30">
    <source>
        <dbReference type="ARBA" id="ARBA00047476"/>
    </source>
</evidence>
<comment type="catalytic activity">
    <reaction evidence="39">
        <text>1,3-di-(9Z-octadecenoyl)-glycerol + H2O = 1-(9Z-octadecenoyl)-glycerol + (9Z)-octadecenoate + H(+)</text>
        <dbReference type="Rhea" id="RHEA:39939"/>
        <dbReference type="ChEBI" id="CHEBI:15377"/>
        <dbReference type="ChEBI" id="CHEBI:15378"/>
        <dbReference type="ChEBI" id="CHEBI:30823"/>
        <dbReference type="ChEBI" id="CHEBI:75342"/>
        <dbReference type="ChEBI" id="CHEBI:75735"/>
    </reaction>
    <physiologicalReaction direction="left-to-right" evidence="39">
        <dbReference type="Rhea" id="RHEA:39940"/>
    </physiologicalReaction>
</comment>
<keyword evidence="23" id="KW-0753">Steroid metabolism</keyword>
<evidence type="ECO:0000256" key="32">
    <source>
        <dbReference type="ARBA" id="ARBA00047674"/>
    </source>
</evidence>
<keyword evidence="21" id="KW-0472">Membrane</keyword>
<evidence type="ECO:0000256" key="9">
    <source>
        <dbReference type="ARBA" id="ARBA00010515"/>
    </source>
</evidence>
<evidence type="ECO:0000256" key="4">
    <source>
        <dbReference type="ARBA" id="ARBA00004345"/>
    </source>
</evidence>
<evidence type="ECO:0000256" key="2">
    <source>
        <dbReference type="ARBA" id="ARBA00001613"/>
    </source>
</evidence>
<feature type="region of interest" description="Disordered" evidence="43">
    <location>
        <begin position="482"/>
        <end position="514"/>
    </location>
</feature>
<comment type="catalytic activity">
    <reaction evidence="24">
        <text>1-O-hexadecyl-2-acetyl-sn-glycerol + H2O = 1-O-hexadecyl-sn-glycerol + acetate + H(+)</text>
        <dbReference type="Rhea" id="RHEA:38563"/>
        <dbReference type="ChEBI" id="CHEBI:15377"/>
        <dbReference type="ChEBI" id="CHEBI:15378"/>
        <dbReference type="ChEBI" id="CHEBI:30089"/>
        <dbReference type="ChEBI" id="CHEBI:34115"/>
        <dbReference type="ChEBI" id="CHEBI:75936"/>
    </reaction>
    <physiologicalReaction direction="left-to-right" evidence="24">
        <dbReference type="Rhea" id="RHEA:38564"/>
    </physiologicalReaction>
</comment>
<comment type="catalytic activity">
    <reaction evidence="41">
        <text>1,2-di-(9Z-octadecenoyl)-sn-glycerol + H2O = (9Z-octadecenoyl)-glycerol + (9Z)-octadecenoate + H(+)</text>
        <dbReference type="Rhea" id="RHEA:39935"/>
        <dbReference type="ChEBI" id="CHEBI:15377"/>
        <dbReference type="ChEBI" id="CHEBI:15378"/>
        <dbReference type="ChEBI" id="CHEBI:30823"/>
        <dbReference type="ChEBI" id="CHEBI:52333"/>
        <dbReference type="ChEBI" id="CHEBI:75937"/>
    </reaction>
    <physiologicalReaction direction="left-to-right" evidence="41">
        <dbReference type="Rhea" id="RHEA:39936"/>
    </physiologicalReaction>
</comment>
<evidence type="ECO:0000313" key="48">
    <source>
        <dbReference type="Proteomes" id="UP000663829"/>
    </source>
</evidence>
<evidence type="ECO:0000256" key="12">
    <source>
        <dbReference type="ARBA" id="ARBA00015845"/>
    </source>
</evidence>
<dbReference type="GO" id="GO:0047372">
    <property type="term" value="F:monoacylglycerol lipase activity"/>
    <property type="evidence" value="ECO:0007669"/>
    <property type="project" value="UniProtKB-EC"/>
</dbReference>
<dbReference type="PANTHER" id="PTHR23025:SF3">
    <property type="entry name" value="HORMONE-SENSITIVE LIPASE"/>
    <property type="match status" value="1"/>
</dbReference>
<evidence type="ECO:0000256" key="8">
    <source>
        <dbReference type="ARBA" id="ARBA00005189"/>
    </source>
</evidence>
<evidence type="ECO:0000313" key="47">
    <source>
        <dbReference type="EMBL" id="CAF3685889.1"/>
    </source>
</evidence>
<evidence type="ECO:0000256" key="19">
    <source>
        <dbReference type="ARBA" id="ARBA00022963"/>
    </source>
</evidence>
<evidence type="ECO:0000256" key="31">
    <source>
        <dbReference type="ARBA" id="ARBA00047653"/>
    </source>
</evidence>
<comment type="pathway">
    <text evidence="7">Glycerolipid metabolism; triacylglycerol degradation.</text>
</comment>
<feature type="region of interest" description="Disordered" evidence="43">
    <location>
        <begin position="1005"/>
        <end position="1039"/>
    </location>
</feature>
<dbReference type="Gene3D" id="3.40.50.1820">
    <property type="entry name" value="alpha/beta hydrolase"/>
    <property type="match status" value="2"/>
</dbReference>
<comment type="catalytic activity">
    <reaction evidence="37">
        <text>2,3-di-(9Z)-octadecenoyl-sn-glycerol + H2O = 2-(9Z-octadecenoyl)-glycerol + (9Z)-octadecenoate + H(+)</text>
        <dbReference type="Rhea" id="RHEA:38383"/>
        <dbReference type="ChEBI" id="CHEBI:15377"/>
        <dbReference type="ChEBI" id="CHEBI:15378"/>
        <dbReference type="ChEBI" id="CHEBI:30823"/>
        <dbReference type="ChEBI" id="CHEBI:73990"/>
        <dbReference type="ChEBI" id="CHEBI:75824"/>
    </reaction>
    <physiologicalReaction direction="left-to-right" evidence="37">
        <dbReference type="Rhea" id="RHEA:38384"/>
    </physiologicalReaction>
</comment>
<evidence type="ECO:0000256" key="41">
    <source>
        <dbReference type="ARBA" id="ARBA00049519"/>
    </source>
</evidence>
<dbReference type="GO" id="GO:0004806">
    <property type="term" value="F:triacylglycerol lipase activity"/>
    <property type="evidence" value="ECO:0007669"/>
    <property type="project" value="TreeGrafter"/>
</dbReference>
<dbReference type="InterPro" id="IPR002168">
    <property type="entry name" value="Lipase_GDXG_HIS_AS"/>
</dbReference>
<feature type="compositionally biased region" description="Low complexity" evidence="43">
    <location>
        <begin position="117"/>
        <end position="130"/>
    </location>
</feature>
<dbReference type="AlphaFoldDB" id="A0A813ZUN4"/>
<evidence type="ECO:0000256" key="39">
    <source>
        <dbReference type="ARBA" id="ARBA00049372"/>
    </source>
</evidence>
<reference evidence="46" key="1">
    <citation type="submission" date="2021-02" db="EMBL/GenBank/DDBJ databases">
        <authorList>
            <person name="Nowell W R."/>
        </authorList>
    </citation>
    <scope>NUCLEOTIDE SEQUENCE</scope>
</reference>
<comment type="catalytic activity">
    <reaction evidence="40">
        <text>2-(9Z-octadecenoyl)-glycerol + H2O = glycerol + (9Z)-octadecenoate + H(+)</text>
        <dbReference type="Rhea" id="RHEA:38491"/>
        <dbReference type="ChEBI" id="CHEBI:15377"/>
        <dbReference type="ChEBI" id="CHEBI:15378"/>
        <dbReference type="ChEBI" id="CHEBI:17754"/>
        <dbReference type="ChEBI" id="CHEBI:30823"/>
        <dbReference type="ChEBI" id="CHEBI:73990"/>
    </reaction>
    <physiologicalReaction direction="left-to-right" evidence="40">
        <dbReference type="Rhea" id="RHEA:38492"/>
    </physiologicalReaction>
</comment>
<feature type="active site" evidence="42">
    <location>
        <position position="636"/>
    </location>
</feature>
<feature type="domain" description="Alpha/beta hydrolase fold-3" evidence="45">
    <location>
        <begin position="829"/>
        <end position="922"/>
    </location>
</feature>
<organism evidence="46 48">
    <name type="scientific">Didymodactylos carnosus</name>
    <dbReference type="NCBI Taxonomy" id="1234261"/>
    <lineage>
        <taxon>Eukaryota</taxon>
        <taxon>Metazoa</taxon>
        <taxon>Spiralia</taxon>
        <taxon>Gnathifera</taxon>
        <taxon>Rotifera</taxon>
        <taxon>Eurotatoria</taxon>
        <taxon>Bdelloidea</taxon>
        <taxon>Philodinida</taxon>
        <taxon>Philodinidae</taxon>
        <taxon>Didymodactylos</taxon>
    </lineage>
</organism>
<comment type="catalytic activity">
    <reaction evidence="29">
        <text>1,2-di-(9Z-octadecenoyl)-glycerol + H2O = 2-(9Z-octadecenoyl)-glycerol + (9Z)-octadecenoate + H(+)</text>
        <dbReference type="Rhea" id="RHEA:38659"/>
        <dbReference type="ChEBI" id="CHEBI:15377"/>
        <dbReference type="ChEBI" id="CHEBI:15378"/>
        <dbReference type="ChEBI" id="CHEBI:30823"/>
        <dbReference type="ChEBI" id="CHEBI:52323"/>
        <dbReference type="ChEBI" id="CHEBI:73990"/>
    </reaction>
    <physiologicalReaction direction="left-to-right" evidence="29">
        <dbReference type="Rhea" id="RHEA:38660"/>
    </physiologicalReaction>
</comment>
<comment type="catalytic activity">
    <reaction evidence="28">
        <text>1-(9Z-octadecenoyl)-glycerol + H2O = glycerol + (9Z)-octadecenoate + H(+)</text>
        <dbReference type="Rhea" id="RHEA:38487"/>
        <dbReference type="ChEBI" id="CHEBI:15377"/>
        <dbReference type="ChEBI" id="CHEBI:15378"/>
        <dbReference type="ChEBI" id="CHEBI:17754"/>
        <dbReference type="ChEBI" id="CHEBI:30823"/>
        <dbReference type="ChEBI" id="CHEBI:75342"/>
    </reaction>
    <physiologicalReaction direction="left-to-right" evidence="28">
        <dbReference type="Rhea" id="RHEA:38488"/>
    </physiologicalReaction>
</comment>
<evidence type="ECO:0000256" key="3">
    <source>
        <dbReference type="ARBA" id="ARBA00004236"/>
    </source>
</evidence>
<evidence type="ECO:0000256" key="28">
    <source>
        <dbReference type="ARBA" id="ARBA00047438"/>
    </source>
</evidence>
<evidence type="ECO:0000256" key="6">
    <source>
        <dbReference type="ARBA" id="ARBA00004514"/>
    </source>
</evidence>
<evidence type="ECO:0000256" key="33">
    <source>
        <dbReference type="ARBA" id="ARBA00048386"/>
    </source>
</evidence>
<name>A0A813ZUN4_9BILA</name>
<evidence type="ECO:0000256" key="42">
    <source>
        <dbReference type="PROSITE-ProRule" id="PRU10038"/>
    </source>
</evidence>
<gene>
    <name evidence="46" type="ORF">GPM918_LOCUS8778</name>
    <name evidence="47" type="ORF">SRO942_LOCUS8780</name>
</gene>
<evidence type="ECO:0000313" key="46">
    <source>
        <dbReference type="EMBL" id="CAF0903790.1"/>
    </source>
</evidence>
<comment type="subunit">
    <text evidence="27">Monomer and homodimer. Interacts with CAVIN1 in the adipocyte cytoplasm. Interacts with PLIN5.</text>
</comment>
<evidence type="ECO:0000256" key="5">
    <source>
        <dbReference type="ARBA" id="ARBA00004502"/>
    </source>
</evidence>
<comment type="catalytic activity">
    <reaction evidence="36">
        <text>all-trans-retinyl hexadecanoate + H2O = all-trans-retinol + hexadecanoate + H(+)</text>
        <dbReference type="Rhea" id="RHEA:13933"/>
        <dbReference type="ChEBI" id="CHEBI:7896"/>
        <dbReference type="ChEBI" id="CHEBI:15377"/>
        <dbReference type="ChEBI" id="CHEBI:15378"/>
        <dbReference type="ChEBI" id="CHEBI:17336"/>
        <dbReference type="ChEBI" id="CHEBI:17616"/>
    </reaction>
    <physiologicalReaction direction="left-to-right" evidence="36">
        <dbReference type="Rhea" id="RHEA:13934"/>
    </physiologicalReaction>
</comment>
<dbReference type="GO" id="GO:0005829">
    <property type="term" value="C:cytosol"/>
    <property type="evidence" value="ECO:0007669"/>
    <property type="project" value="UniProtKB-SubCell"/>
</dbReference>
<dbReference type="PANTHER" id="PTHR23025">
    <property type="entry name" value="TRIACYLGLYCEROL LIPASE"/>
    <property type="match status" value="1"/>
</dbReference>
<keyword evidence="17" id="KW-0551">Lipid droplet</keyword>
<dbReference type="GO" id="GO:0005901">
    <property type="term" value="C:caveola"/>
    <property type="evidence" value="ECO:0007669"/>
    <property type="project" value="UniProtKB-SubCell"/>
</dbReference>
<evidence type="ECO:0000256" key="18">
    <source>
        <dbReference type="ARBA" id="ARBA00022801"/>
    </source>
</evidence>
<evidence type="ECO:0000256" key="11">
    <source>
        <dbReference type="ARBA" id="ARBA00013254"/>
    </source>
</evidence>
<comment type="catalytic activity">
    <reaction evidence="35">
        <text>1,2-di-(9Z-octadecenoyl)-glycerol + H2O = (9Z-octadecenoyl)-glycerol + (9Z)-octadecenoate + H(+)</text>
        <dbReference type="Rhea" id="RHEA:38455"/>
        <dbReference type="ChEBI" id="CHEBI:15377"/>
        <dbReference type="ChEBI" id="CHEBI:15378"/>
        <dbReference type="ChEBI" id="CHEBI:30823"/>
        <dbReference type="ChEBI" id="CHEBI:52323"/>
        <dbReference type="ChEBI" id="CHEBI:75937"/>
    </reaction>
    <physiologicalReaction direction="left-to-right" evidence="35">
        <dbReference type="Rhea" id="RHEA:38456"/>
    </physiologicalReaction>
</comment>
<comment type="catalytic activity">
    <reaction evidence="34">
        <text>1,2-di-(9Z-octadecenoyl)-glycerol + (9Z)-octadecenoate + H(+) = 1,2,3-tri-(9Z-octadecenoyl)-glycerol + H2O</text>
        <dbReference type="Rhea" id="RHEA:38379"/>
        <dbReference type="ChEBI" id="CHEBI:15377"/>
        <dbReference type="ChEBI" id="CHEBI:15378"/>
        <dbReference type="ChEBI" id="CHEBI:30823"/>
        <dbReference type="ChEBI" id="CHEBI:52323"/>
        <dbReference type="ChEBI" id="CHEBI:53753"/>
    </reaction>
    <physiologicalReaction direction="right-to-left" evidence="34">
        <dbReference type="Rhea" id="RHEA:38381"/>
    </physiologicalReaction>
</comment>
<evidence type="ECO:0000259" key="44">
    <source>
        <dbReference type="Pfam" id="PF06350"/>
    </source>
</evidence>
<evidence type="ECO:0000256" key="20">
    <source>
        <dbReference type="ARBA" id="ARBA00023098"/>
    </source>
</evidence>
<evidence type="ECO:0000256" key="26">
    <source>
        <dbReference type="ARBA" id="ARBA00031112"/>
    </source>
</evidence>
<evidence type="ECO:0000256" key="36">
    <source>
        <dbReference type="ARBA" id="ARBA00049053"/>
    </source>
</evidence>
<keyword evidence="48" id="KW-1185">Reference proteome</keyword>
<evidence type="ECO:0000256" key="7">
    <source>
        <dbReference type="ARBA" id="ARBA00004879"/>
    </source>
</evidence>
<dbReference type="GO" id="GO:0004771">
    <property type="term" value="F:sterol ester esterase activity"/>
    <property type="evidence" value="ECO:0007669"/>
    <property type="project" value="TreeGrafter"/>
</dbReference>
<keyword evidence="13" id="KW-1003">Cell membrane</keyword>
<feature type="compositionally biased region" description="Basic residues" evidence="43">
    <location>
        <begin position="1023"/>
        <end position="1033"/>
    </location>
</feature>
<keyword evidence="19" id="KW-0442">Lipid degradation</keyword>
<evidence type="ECO:0000256" key="13">
    <source>
        <dbReference type="ARBA" id="ARBA00022475"/>
    </source>
</evidence>
<evidence type="ECO:0000259" key="45">
    <source>
        <dbReference type="Pfam" id="PF07859"/>
    </source>
</evidence>
<dbReference type="GO" id="GO:0008203">
    <property type="term" value="P:cholesterol metabolic process"/>
    <property type="evidence" value="ECO:0007669"/>
    <property type="project" value="UniProtKB-KW"/>
</dbReference>
<comment type="similarity">
    <text evidence="9">Belongs to the 'GDXG' lipolytic enzyme family.</text>
</comment>
<evidence type="ECO:0000256" key="34">
    <source>
        <dbReference type="ARBA" id="ARBA00048657"/>
    </source>
</evidence>
<comment type="catalytic activity">
    <reaction evidence="33">
        <text>1,2,3-tri-(9Z-octadecenoyl)-glycerol + H2O = di-(9Z)-octadecenoylglycerol + (9Z)-octadecenoate + H(+)</text>
        <dbReference type="Rhea" id="RHEA:38575"/>
        <dbReference type="ChEBI" id="CHEBI:15377"/>
        <dbReference type="ChEBI" id="CHEBI:15378"/>
        <dbReference type="ChEBI" id="CHEBI:30823"/>
        <dbReference type="ChEBI" id="CHEBI:53753"/>
        <dbReference type="ChEBI" id="CHEBI:75945"/>
    </reaction>
    <physiologicalReaction direction="left-to-right" evidence="33">
        <dbReference type="Rhea" id="RHEA:38576"/>
    </physiologicalReaction>
</comment>
<keyword evidence="14" id="KW-0963">Cytoplasm</keyword>
<dbReference type="SUPFAM" id="SSF53474">
    <property type="entry name" value="alpha/beta-Hydrolases"/>
    <property type="match status" value="1"/>
</dbReference>
<comment type="caution">
    <text evidence="46">The sequence shown here is derived from an EMBL/GenBank/DDBJ whole genome shotgun (WGS) entry which is preliminary data.</text>
</comment>
<dbReference type="UniPathway" id="UPA00256"/>
<feature type="domain" description="Hormone-sensitive lipase N-terminal" evidence="44">
    <location>
        <begin position="199"/>
        <end position="533"/>
    </location>
</feature>
<dbReference type="Pfam" id="PF07859">
    <property type="entry name" value="Abhydrolase_3"/>
    <property type="match status" value="2"/>
</dbReference>
<keyword evidence="22" id="KW-1207">Sterol metabolism</keyword>
<evidence type="ECO:0000256" key="23">
    <source>
        <dbReference type="ARBA" id="ARBA00023221"/>
    </source>
</evidence>
<feature type="compositionally biased region" description="Polar residues" evidence="43">
    <location>
        <begin position="1010"/>
        <end position="1020"/>
    </location>
</feature>
<dbReference type="PROSITE" id="PS01174">
    <property type="entry name" value="LIPASE_GDXG_SER"/>
    <property type="match status" value="1"/>
</dbReference>
<dbReference type="Proteomes" id="UP000663829">
    <property type="component" value="Unassembled WGS sequence"/>
</dbReference>
<evidence type="ECO:0000256" key="35">
    <source>
        <dbReference type="ARBA" id="ARBA00048674"/>
    </source>
</evidence>
<keyword evidence="20" id="KW-0443">Lipid metabolism</keyword>
<dbReference type="EMBL" id="CAJOBC010001570">
    <property type="protein sequence ID" value="CAF3685889.1"/>
    <property type="molecule type" value="Genomic_DNA"/>
</dbReference>
<evidence type="ECO:0000256" key="40">
    <source>
        <dbReference type="ARBA" id="ARBA00049461"/>
    </source>
</evidence>
<sequence>MVLIARCMDNNQNTSAQENDDGGGGSVSGDVKNNVSSTRNHLTNLSSRFGIGSIAAASRFLPKWASSSKRKHSIAKRDTSVRQYSTLTTNNHRQHHYPSVIRSTERQFSKTLHRTRSTSASSGSGRKLSTPPSSPSMWLQGQHLFSSTASSDNNNTIKNSTTVPSDINKHVDITPSPPMSPMGPTPDTVALDFNFDLTYNQLQSLCEENCAFFAQNKNDVNRSFERLFIQILHSLEIAVPIIRYITENFHYFDYSEEIKANGYRSLVVSHGQCSLRCLDIVRQLTEKRQGLLFSLMYSSRYLQDLEAWTKCLISLQNILQFAAKMIDYSGKKVLLVDADHVPLDVELEYFKMVAVDQEAFFGRTCGFQFAQSLQMMLTFLLAGLATYHETYNKSIPLAALTLATSSKYIMFPEQRAKKCADVFRDSDYLFCKSFWNLVDHDVIKMGASMIIPKVTVNKYFQIGPNPIILPRLDGQGEVTINAPTAPPGEDEPIEKAAGNIGSGAPQQSTGSGTDKPKNLVNIKFLSSEVREGMELLPLKRSDYEISSKKVLPQSDHLIMHIHGGGFIATSSTTHEHYLRPWTLGLEVPIVSVDYSLAPEYPFPRAIEECYYAYAWIIKNADKLGWNGKHLILAGDSAGGNLVTVVTMKSIEAGLRQPTTIVCFYTPFLLGYSMSPSRLMAIMDPLLNTGFLWRCLTAYAGIKADNVQPQDDMKHIEDQVTDKLMNQMSIESHDSMVEINTVDVLPEKEKIIDSAFESPKIRNINVQQSSPYDIQTESHKEQNHRETSKNDFIHNTSKSIDQVDEIISNVKNLLSDETLSATTTGKKSTFVREDNYYLKLGEIMGTQQAYLLRKLRESSLPNHPDMSPLLADDKILKKFPTTYLIACHQDPLLDDMVTFAKHLRQLNVKHRLLLIHNLTHGFLSFYNANNDCKKAADSVMLQVAKEVGINVTSRKSRKMTTTKHTLYNSTGEQNYDIIFNPIYSTEPSNSDNDNLSSLPITPTSPPIFNALPSSTMPTSPTYLKKQKIKNKLKSSKPNEK</sequence>
<evidence type="ECO:0000256" key="29">
    <source>
        <dbReference type="ARBA" id="ARBA00047458"/>
    </source>
</evidence>
<comment type="subcellular location">
    <subcellularLocation>
        <location evidence="3">Cell membrane</location>
    </subcellularLocation>
    <subcellularLocation>
        <location evidence="6">Cytoplasm</location>
        <location evidence="6">Cytosol</location>
    </subcellularLocation>
    <subcellularLocation>
        <location evidence="5">Lipid droplet</location>
    </subcellularLocation>
    <subcellularLocation>
        <location evidence="4">Membrane</location>
        <location evidence="4">Caveola</location>
    </subcellularLocation>
</comment>
<protein>
    <recommendedName>
        <fullName evidence="12">Hormone-sensitive lipase</fullName>
        <ecNumber evidence="11">3.1.1.23</ecNumber>
        <ecNumber evidence="10">3.1.1.79</ecNumber>
    </recommendedName>
    <alternativeName>
        <fullName evidence="26">Monoacylglycerol lipase LIPE</fullName>
    </alternativeName>
    <alternativeName>
        <fullName evidence="25">Retinyl ester hydrolase</fullName>
    </alternativeName>
</protein>
<dbReference type="InterPro" id="IPR029058">
    <property type="entry name" value="AB_hydrolase_fold"/>
</dbReference>
<evidence type="ECO:0000256" key="10">
    <source>
        <dbReference type="ARBA" id="ARBA00013088"/>
    </source>
</evidence>
<keyword evidence="16" id="KW-0597">Phosphoprotein</keyword>
<dbReference type="EMBL" id="CAJNOQ010001570">
    <property type="protein sequence ID" value="CAF0903790.1"/>
    <property type="molecule type" value="Genomic_DNA"/>
</dbReference>
<dbReference type="GO" id="GO:0019433">
    <property type="term" value="P:triglyceride catabolic process"/>
    <property type="evidence" value="ECO:0007669"/>
    <property type="project" value="UniProtKB-UniPathway"/>
</dbReference>
<dbReference type="OrthoDB" id="408631at2759"/>
<comment type="pathway">
    <text evidence="8">Lipid metabolism.</text>
</comment>
<dbReference type="InterPro" id="IPR013094">
    <property type="entry name" value="AB_hydrolase_3"/>
</dbReference>
<evidence type="ECO:0000256" key="1">
    <source>
        <dbReference type="ARBA" id="ARBA00000803"/>
    </source>
</evidence>
<dbReference type="PROSITE" id="PS01173">
    <property type="entry name" value="LIPASE_GDXG_HIS"/>
    <property type="match status" value="1"/>
</dbReference>
<feature type="compositionally biased region" description="Polar residues" evidence="43">
    <location>
        <begin position="135"/>
        <end position="165"/>
    </location>
</feature>